<dbReference type="InterPro" id="IPR004045">
    <property type="entry name" value="Glutathione_S-Trfase_N"/>
</dbReference>
<evidence type="ECO:0000313" key="8">
    <source>
        <dbReference type="Proteomes" id="UP001153076"/>
    </source>
</evidence>
<dbReference type="Gene3D" id="1.20.1050.10">
    <property type="match status" value="1"/>
</dbReference>
<dbReference type="AlphaFoldDB" id="A0A9Q1JWJ9"/>
<keyword evidence="8" id="KW-1185">Reference proteome</keyword>
<evidence type="ECO:0000259" key="6">
    <source>
        <dbReference type="PROSITE" id="PS50405"/>
    </source>
</evidence>
<dbReference type="PROSITE" id="PS50404">
    <property type="entry name" value="GST_NTER"/>
    <property type="match status" value="1"/>
</dbReference>
<dbReference type="Pfam" id="PF02798">
    <property type="entry name" value="GST_N"/>
    <property type="match status" value="1"/>
</dbReference>
<dbReference type="GO" id="GO:0005737">
    <property type="term" value="C:cytoplasm"/>
    <property type="evidence" value="ECO:0007669"/>
    <property type="project" value="TreeGrafter"/>
</dbReference>
<dbReference type="InterPro" id="IPR045073">
    <property type="entry name" value="Omega/Tau-like"/>
</dbReference>
<dbReference type="InterPro" id="IPR045074">
    <property type="entry name" value="GST_C_Tau"/>
</dbReference>
<dbReference type="PROSITE" id="PS50405">
    <property type="entry name" value="GST_CTER"/>
    <property type="match status" value="1"/>
</dbReference>
<dbReference type="InterPro" id="IPR004046">
    <property type="entry name" value="GST_C"/>
</dbReference>
<evidence type="ECO:0000256" key="4">
    <source>
        <dbReference type="RuleBase" id="RU003494"/>
    </source>
</evidence>
<evidence type="ECO:0000256" key="3">
    <source>
        <dbReference type="ARBA" id="ARBA00047960"/>
    </source>
</evidence>
<dbReference type="Proteomes" id="UP001153076">
    <property type="component" value="Unassembled WGS sequence"/>
</dbReference>
<dbReference type="SUPFAM" id="SSF52833">
    <property type="entry name" value="Thioredoxin-like"/>
    <property type="match status" value="1"/>
</dbReference>
<sequence length="233" mass="26750">MAKGGKDEELILLDHWVSLFSMRVRVALAEKGITNYECKEENITILGGKSPMLPEMNPVHKQIPVLIHNGKPVFESLIIVEYIDEVLMGKSGSKLLPSDPYRRSQGRFWAHFVDTKVYPPSWNIWRTKGKTQEKAKADFIESLKALEDELGEKCYFGGEKFGFVDVALIPFYCWFYTYEVCGNFSIMAVCPKIVAWGKRCVQREAMLKSLPDIHKVSELILELRSIQLAKQEW</sequence>
<feature type="domain" description="GST C-terminal" evidence="6">
    <location>
        <begin position="99"/>
        <end position="223"/>
    </location>
</feature>
<name>A0A9Q1JWJ9_9CARY</name>
<dbReference type="Gene3D" id="3.40.30.10">
    <property type="entry name" value="Glutaredoxin"/>
    <property type="match status" value="1"/>
</dbReference>
<proteinExistence type="inferred from homology"/>
<dbReference type="SFLD" id="SFLDG00358">
    <property type="entry name" value="Main_(cytGST)"/>
    <property type="match status" value="1"/>
</dbReference>
<dbReference type="InterPro" id="IPR036282">
    <property type="entry name" value="Glutathione-S-Trfase_C_sf"/>
</dbReference>
<evidence type="ECO:0000313" key="7">
    <source>
        <dbReference type="EMBL" id="KAJ8432167.1"/>
    </source>
</evidence>
<evidence type="ECO:0000256" key="2">
    <source>
        <dbReference type="ARBA" id="ARBA00022679"/>
    </source>
</evidence>
<dbReference type="PANTHER" id="PTHR11260">
    <property type="entry name" value="GLUTATHIONE S-TRANSFERASE, GST, SUPERFAMILY, GST DOMAIN CONTAINING"/>
    <property type="match status" value="1"/>
</dbReference>
<reference evidence="7" key="1">
    <citation type="submission" date="2022-04" db="EMBL/GenBank/DDBJ databases">
        <title>Carnegiea gigantea Genome sequencing and assembly v2.</title>
        <authorList>
            <person name="Copetti D."/>
            <person name="Sanderson M.J."/>
            <person name="Burquez A."/>
            <person name="Wojciechowski M.F."/>
        </authorList>
    </citation>
    <scope>NUCLEOTIDE SEQUENCE</scope>
    <source>
        <strain evidence="7">SGP5-SGP5p</strain>
        <tissue evidence="7">Aerial part</tissue>
    </source>
</reference>
<comment type="caution">
    <text evidence="7">The sequence shown here is derived from an EMBL/GenBank/DDBJ whole genome shotgun (WGS) entry which is preliminary data.</text>
</comment>
<dbReference type="Pfam" id="PF00043">
    <property type="entry name" value="GST_C"/>
    <property type="match status" value="1"/>
</dbReference>
<dbReference type="InterPro" id="IPR010987">
    <property type="entry name" value="Glutathione-S-Trfase_C-like"/>
</dbReference>
<keyword evidence="2" id="KW-0808">Transferase</keyword>
<dbReference type="EC" id="2.5.1.18" evidence="1"/>
<dbReference type="CDD" id="cd03058">
    <property type="entry name" value="GST_N_Tau"/>
    <property type="match status" value="1"/>
</dbReference>
<dbReference type="SFLD" id="SFLDG01152">
    <property type="entry name" value="Main.3:_Omega-_and_Tau-like"/>
    <property type="match status" value="1"/>
</dbReference>
<dbReference type="PANTHER" id="PTHR11260:SF627">
    <property type="entry name" value="GLUTATHIONE S-TRANSFERASE"/>
    <property type="match status" value="1"/>
</dbReference>
<feature type="domain" description="GST N-terminal" evidence="5">
    <location>
        <begin position="8"/>
        <end position="91"/>
    </location>
</feature>
<dbReference type="FunFam" id="1.20.1050.10:FF:000018">
    <property type="entry name" value="Glutathione S-transferase U20"/>
    <property type="match status" value="1"/>
</dbReference>
<dbReference type="CDD" id="cd03185">
    <property type="entry name" value="GST_C_Tau"/>
    <property type="match status" value="1"/>
</dbReference>
<dbReference type="InterPro" id="IPR036249">
    <property type="entry name" value="Thioredoxin-like_sf"/>
</dbReference>
<gene>
    <name evidence="7" type="ORF">Cgig2_029008</name>
</gene>
<dbReference type="InterPro" id="IPR040079">
    <property type="entry name" value="Glutathione_S-Trfase"/>
</dbReference>
<dbReference type="SUPFAM" id="SSF47616">
    <property type="entry name" value="GST C-terminal domain-like"/>
    <property type="match status" value="1"/>
</dbReference>
<dbReference type="GO" id="GO:0006749">
    <property type="term" value="P:glutathione metabolic process"/>
    <property type="evidence" value="ECO:0007669"/>
    <property type="project" value="InterPro"/>
</dbReference>
<evidence type="ECO:0000256" key="1">
    <source>
        <dbReference type="ARBA" id="ARBA00012452"/>
    </source>
</evidence>
<dbReference type="OrthoDB" id="4951845at2759"/>
<comment type="similarity">
    <text evidence="4">Belongs to the GST superfamily.</text>
</comment>
<dbReference type="GO" id="GO:0004364">
    <property type="term" value="F:glutathione transferase activity"/>
    <property type="evidence" value="ECO:0007669"/>
    <property type="project" value="UniProtKB-EC"/>
</dbReference>
<protein>
    <recommendedName>
        <fullName evidence="1">glutathione transferase</fullName>
        <ecNumber evidence="1">2.5.1.18</ecNumber>
    </recommendedName>
</protein>
<accession>A0A9Q1JWJ9</accession>
<evidence type="ECO:0000259" key="5">
    <source>
        <dbReference type="PROSITE" id="PS50404"/>
    </source>
</evidence>
<organism evidence="7 8">
    <name type="scientific">Carnegiea gigantea</name>
    <dbReference type="NCBI Taxonomy" id="171969"/>
    <lineage>
        <taxon>Eukaryota</taxon>
        <taxon>Viridiplantae</taxon>
        <taxon>Streptophyta</taxon>
        <taxon>Embryophyta</taxon>
        <taxon>Tracheophyta</taxon>
        <taxon>Spermatophyta</taxon>
        <taxon>Magnoliopsida</taxon>
        <taxon>eudicotyledons</taxon>
        <taxon>Gunneridae</taxon>
        <taxon>Pentapetalae</taxon>
        <taxon>Caryophyllales</taxon>
        <taxon>Cactineae</taxon>
        <taxon>Cactaceae</taxon>
        <taxon>Cactoideae</taxon>
        <taxon>Echinocereeae</taxon>
        <taxon>Carnegiea</taxon>
    </lineage>
</organism>
<dbReference type="SFLD" id="SFLDS00019">
    <property type="entry name" value="Glutathione_Transferase_(cytos"/>
    <property type="match status" value="1"/>
</dbReference>
<comment type="catalytic activity">
    <reaction evidence="3">
        <text>RX + glutathione = an S-substituted glutathione + a halide anion + H(+)</text>
        <dbReference type="Rhea" id="RHEA:16437"/>
        <dbReference type="ChEBI" id="CHEBI:15378"/>
        <dbReference type="ChEBI" id="CHEBI:16042"/>
        <dbReference type="ChEBI" id="CHEBI:17792"/>
        <dbReference type="ChEBI" id="CHEBI:57925"/>
        <dbReference type="ChEBI" id="CHEBI:90779"/>
        <dbReference type="EC" id="2.5.1.18"/>
    </reaction>
</comment>
<dbReference type="EMBL" id="JAKOGI010000629">
    <property type="protein sequence ID" value="KAJ8432167.1"/>
    <property type="molecule type" value="Genomic_DNA"/>
</dbReference>